<reference evidence="2" key="1">
    <citation type="submission" date="2022-06" db="EMBL/GenBank/DDBJ databases">
        <title>Genome public.</title>
        <authorList>
            <person name="Sun Q."/>
        </authorList>
    </citation>
    <scope>NUCLEOTIDE SEQUENCE</scope>
    <source>
        <strain evidence="2">CWNU-1</strain>
    </source>
</reference>
<sequence>MSLPLNRPIVFAISEPGAITPRGDDHREPVRVWQACAIELVLPNVAELEAQAEKIAAFCAQRAEYVSNLRSFAEGGGHDYYRWMGHAEARRQLSQSLGLPVAWPAEDQTAPAVGDDSYEAAVSRDLSVPYTDDGPRPSFSPELLAMVAAGSRTPGADLRTTRRPSSSSPAPAARPKSSVATPSSYGSTGTVRPSISRTSTRAWPR</sequence>
<evidence type="ECO:0000313" key="2">
    <source>
        <dbReference type="EMBL" id="MCM2392634.1"/>
    </source>
</evidence>
<proteinExistence type="predicted"/>
<dbReference type="RefSeq" id="WP_250922960.1">
    <property type="nucleotide sequence ID" value="NZ_JAMQAW010000042.1"/>
</dbReference>
<organism evidence="2 3">
    <name type="scientific">Streptomyces albipurpureus</name>
    <dbReference type="NCBI Taxonomy" id="2897419"/>
    <lineage>
        <taxon>Bacteria</taxon>
        <taxon>Bacillati</taxon>
        <taxon>Actinomycetota</taxon>
        <taxon>Actinomycetes</taxon>
        <taxon>Kitasatosporales</taxon>
        <taxon>Streptomycetaceae</taxon>
        <taxon>Streptomyces</taxon>
    </lineage>
</organism>
<comment type="caution">
    <text evidence="2">The sequence shown here is derived from an EMBL/GenBank/DDBJ whole genome shotgun (WGS) entry which is preliminary data.</text>
</comment>
<accession>A0ABT0UXF3</accession>
<dbReference type="EMBL" id="JAMQAW010000042">
    <property type="protein sequence ID" value="MCM2392634.1"/>
    <property type="molecule type" value="Genomic_DNA"/>
</dbReference>
<feature type="compositionally biased region" description="Polar residues" evidence="1">
    <location>
        <begin position="179"/>
        <end position="205"/>
    </location>
</feature>
<protein>
    <submittedName>
        <fullName evidence="2">Uncharacterized protein</fullName>
    </submittedName>
</protein>
<feature type="region of interest" description="Disordered" evidence="1">
    <location>
        <begin position="152"/>
        <end position="205"/>
    </location>
</feature>
<dbReference type="Proteomes" id="UP001431429">
    <property type="component" value="Unassembled WGS sequence"/>
</dbReference>
<evidence type="ECO:0000313" key="3">
    <source>
        <dbReference type="Proteomes" id="UP001431429"/>
    </source>
</evidence>
<evidence type="ECO:0000256" key="1">
    <source>
        <dbReference type="SAM" id="MobiDB-lite"/>
    </source>
</evidence>
<keyword evidence="3" id="KW-1185">Reference proteome</keyword>
<gene>
    <name evidence="2" type="ORF">NBG84_30850</name>
</gene>
<name>A0ABT0UXF3_9ACTN</name>
<feature type="compositionally biased region" description="Low complexity" evidence="1">
    <location>
        <begin position="163"/>
        <end position="178"/>
    </location>
</feature>